<dbReference type="PANTHER" id="PTHR31017">
    <property type="entry name" value="LATE SECRETORY PATHWAY PROTEIN AVL9-RELATED"/>
    <property type="match status" value="1"/>
</dbReference>
<comment type="similarity">
    <text evidence="1">Belongs to the AVL9 family.</text>
</comment>
<dbReference type="InterPro" id="IPR018307">
    <property type="entry name" value="ABL9/DENND6_dom"/>
</dbReference>
<sequence length="415" mass="46779">MSCLPYRNYNVMDEEQLIYLAVVGFHHSKGYQIEFCYPEIRDVDNTWMSSYLAPLGLPDGAHNFAADTVYFRFRDAENRPVWGVCSYRQVDSASYKDADPEVTRSAIQKSVCLVGRGALPPWRTAAARLEPIAHAFIQHQDSEVLHGVYDSLKTIADVPDELLLELRSVLEKYDTRMLTLLKLRLLGKKVLFMSSDLPTQLMCSEILALEAAVPGRSMCLPYITLSMMEDPVVAQCTGFVGASNRLYKQKWRDQFEALVENSNLLFADKSLERLVSPTQADLRFIDWLQKTCRQSRCHWEGSEEWLRSQLEDYFRGMRLAVEASGVEGDKLKTAYGVGFVQEVSKLDEVVRWLSSYGENTELSENGDNISCGGVTAASGRNEQSGHPGAGQPSLQDVKLRLVHHAKGLMAHFNNF</sequence>
<keyword evidence="5" id="KW-1185">Reference proteome</keyword>
<protein>
    <recommendedName>
        <fullName evidence="3">UDENN domain-containing protein</fullName>
    </recommendedName>
</protein>
<organism evidence="4 5">
    <name type="scientific">Varroa destructor</name>
    <name type="common">Honeybee mite</name>
    <dbReference type="NCBI Taxonomy" id="109461"/>
    <lineage>
        <taxon>Eukaryota</taxon>
        <taxon>Metazoa</taxon>
        <taxon>Ecdysozoa</taxon>
        <taxon>Arthropoda</taxon>
        <taxon>Chelicerata</taxon>
        <taxon>Arachnida</taxon>
        <taxon>Acari</taxon>
        <taxon>Parasitiformes</taxon>
        <taxon>Mesostigmata</taxon>
        <taxon>Gamasina</taxon>
        <taxon>Dermanyssoidea</taxon>
        <taxon>Varroidae</taxon>
        <taxon>Varroa</taxon>
    </lineage>
</organism>
<reference evidence="4" key="1">
    <citation type="submission" date="2021-01" db="UniProtKB">
        <authorList>
            <consortium name="EnsemblMetazoa"/>
        </authorList>
    </citation>
    <scope>IDENTIFICATION</scope>
</reference>
<dbReference type="Pfam" id="PF09794">
    <property type="entry name" value="Avl9"/>
    <property type="match status" value="2"/>
</dbReference>
<dbReference type="InterPro" id="IPR037516">
    <property type="entry name" value="Tripartite_DENN"/>
</dbReference>
<feature type="domain" description="UDENN" evidence="3">
    <location>
        <begin position="18"/>
        <end position="415"/>
    </location>
</feature>
<dbReference type="EnsemblMetazoa" id="XM_022812252">
    <property type="protein sequence ID" value="XP_022667987"/>
    <property type="gene ID" value="LOC111253182"/>
</dbReference>
<name>A0A7M7KK51_VARDE</name>
<dbReference type="PROSITE" id="PS50211">
    <property type="entry name" value="DENN"/>
    <property type="match status" value="1"/>
</dbReference>
<evidence type="ECO:0000313" key="5">
    <source>
        <dbReference type="Proteomes" id="UP000594260"/>
    </source>
</evidence>
<evidence type="ECO:0000256" key="1">
    <source>
        <dbReference type="ARBA" id="ARBA00038178"/>
    </source>
</evidence>
<proteinExistence type="inferred from homology"/>
<dbReference type="RefSeq" id="XP_022667987.1">
    <property type="nucleotide sequence ID" value="XM_022812252.1"/>
</dbReference>
<feature type="region of interest" description="Disordered" evidence="2">
    <location>
        <begin position="373"/>
        <end position="393"/>
    </location>
</feature>
<dbReference type="Proteomes" id="UP000594260">
    <property type="component" value="Unplaced"/>
</dbReference>
<dbReference type="InterPro" id="IPR051731">
    <property type="entry name" value="DENND11/AVL9_GEFs"/>
</dbReference>
<evidence type="ECO:0000259" key="3">
    <source>
        <dbReference type="PROSITE" id="PS50211"/>
    </source>
</evidence>
<accession>A0A7M7KK51</accession>
<dbReference type="GeneID" id="111253182"/>
<dbReference type="AlphaFoldDB" id="A0A7M7KK51"/>
<dbReference type="GO" id="GO:0005737">
    <property type="term" value="C:cytoplasm"/>
    <property type="evidence" value="ECO:0007669"/>
    <property type="project" value="TreeGrafter"/>
</dbReference>
<evidence type="ECO:0000313" key="4">
    <source>
        <dbReference type="EnsemblMetazoa" id="XP_022667987"/>
    </source>
</evidence>
<evidence type="ECO:0000256" key="2">
    <source>
        <dbReference type="SAM" id="MobiDB-lite"/>
    </source>
</evidence>
<dbReference type="PANTHER" id="PTHR31017:SF1">
    <property type="entry name" value="LATE SECRETORY PATHWAY PROTEIN AVL9 HOMOLOG"/>
    <property type="match status" value="1"/>
</dbReference>